<protein>
    <submittedName>
        <fullName evidence="1">Uncharacterized protein</fullName>
    </submittedName>
</protein>
<reference evidence="1" key="4">
    <citation type="submission" date="2019-03" db="UniProtKB">
        <authorList>
            <consortium name="EnsemblPlants"/>
        </authorList>
    </citation>
    <scope>IDENTIFICATION</scope>
</reference>
<reference evidence="2" key="2">
    <citation type="journal article" date="2017" name="Nat. Plants">
        <title>The Aegilops tauschii genome reveals multiple impacts of transposons.</title>
        <authorList>
            <person name="Zhao G."/>
            <person name="Zou C."/>
            <person name="Li K."/>
            <person name="Wang K."/>
            <person name="Li T."/>
            <person name="Gao L."/>
            <person name="Zhang X."/>
            <person name="Wang H."/>
            <person name="Yang Z."/>
            <person name="Liu X."/>
            <person name="Jiang W."/>
            <person name="Mao L."/>
            <person name="Kong X."/>
            <person name="Jiao Y."/>
            <person name="Jia J."/>
        </authorList>
    </citation>
    <scope>NUCLEOTIDE SEQUENCE [LARGE SCALE GENOMIC DNA]</scope>
    <source>
        <strain evidence="2">cv. AL8/78</strain>
    </source>
</reference>
<dbReference type="EnsemblPlants" id="AET1Gv20343200.2">
    <property type="protein sequence ID" value="AET1Gv20343200.2"/>
    <property type="gene ID" value="AET1Gv20343200"/>
</dbReference>
<organism evidence="1 2">
    <name type="scientific">Aegilops tauschii subsp. strangulata</name>
    <name type="common">Goatgrass</name>
    <dbReference type="NCBI Taxonomy" id="200361"/>
    <lineage>
        <taxon>Eukaryota</taxon>
        <taxon>Viridiplantae</taxon>
        <taxon>Streptophyta</taxon>
        <taxon>Embryophyta</taxon>
        <taxon>Tracheophyta</taxon>
        <taxon>Spermatophyta</taxon>
        <taxon>Magnoliopsida</taxon>
        <taxon>Liliopsida</taxon>
        <taxon>Poales</taxon>
        <taxon>Poaceae</taxon>
        <taxon>BOP clade</taxon>
        <taxon>Pooideae</taxon>
        <taxon>Triticodae</taxon>
        <taxon>Triticeae</taxon>
        <taxon>Triticinae</taxon>
        <taxon>Aegilops</taxon>
    </lineage>
</organism>
<reference evidence="1" key="3">
    <citation type="journal article" date="2017" name="Nature">
        <title>Genome sequence of the progenitor of the wheat D genome Aegilops tauschii.</title>
        <authorList>
            <person name="Luo M.C."/>
            <person name="Gu Y.Q."/>
            <person name="Puiu D."/>
            <person name="Wang H."/>
            <person name="Twardziok S.O."/>
            <person name="Deal K.R."/>
            <person name="Huo N."/>
            <person name="Zhu T."/>
            <person name="Wang L."/>
            <person name="Wang Y."/>
            <person name="McGuire P.E."/>
            <person name="Liu S."/>
            <person name="Long H."/>
            <person name="Ramasamy R.K."/>
            <person name="Rodriguez J.C."/>
            <person name="Van S.L."/>
            <person name="Yuan L."/>
            <person name="Wang Z."/>
            <person name="Xia Z."/>
            <person name="Xiao L."/>
            <person name="Anderson O.D."/>
            <person name="Ouyang S."/>
            <person name="Liang Y."/>
            <person name="Zimin A.V."/>
            <person name="Pertea G."/>
            <person name="Qi P."/>
            <person name="Bennetzen J.L."/>
            <person name="Dai X."/>
            <person name="Dawson M.W."/>
            <person name="Muller H.G."/>
            <person name="Kugler K."/>
            <person name="Rivarola-Duarte L."/>
            <person name="Spannagl M."/>
            <person name="Mayer K.F.X."/>
            <person name="Lu F.H."/>
            <person name="Bevan M.W."/>
            <person name="Leroy P."/>
            <person name="Li P."/>
            <person name="You F.M."/>
            <person name="Sun Q."/>
            <person name="Liu Z."/>
            <person name="Lyons E."/>
            <person name="Wicker T."/>
            <person name="Salzberg S.L."/>
            <person name="Devos K.M."/>
            <person name="Dvorak J."/>
        </authorList>
    </citation>
    <scope>NUCLEOTIDE SEQUENCE [LARGE SCALE GENOMIC DNA]</scope>
    <source>
        <strain evidence="1">cv. AL8/78</strain>
    </source>
</reference>
<name>A0A452Y9J4_AEGTS</name>
<reference evidence="2" key="1">
    <citation type="journal article" date="2014" name="Science">
        <title>Ancient hybridizations among the ancestral genomes of bread wheat.</title>
        <authorList>
            <consortium name="International Wheat Genome Sequencing Consortium,"/>
            <person name="Marcussen T."/>
            <person name="Sandve S.R."/>
            <person name="Heier L."/>
            <person name="Spannagl M."/>
            <person name="Pfeifer M."/>
            <person name="Jakobsen K.S."/>
            <person name="Wulff B.B."/>
            <person name="Steuernagel B."/>
            <person name="Mayer K.F."/>
            <person name="Olsen O.A."/>
        </authorList>
    </citation>
    <scope>NUCLEOTIDE SEQUENCE [LARGE SCALE GENOMIC DNA]</scope>
    <source>
        <strain evidence="2">cv. AL8/78</strain>
    </source>
</reference>
<keyword evidence="2" id="KW-1185">Reference proteome</keyword>
<reference evidence="1" key="5">
    <citation type="journal article" date="2021" name="G3 (Bethesda)">
        <title>Aegilops tauschii genome assembly Aet v5.0 features greater sequence contiguity and improved annotation.</title>
        <authorList>
            <person name="Wang L."/>
            <person name="Zhu T."/>
            <person name="Rodriguez J.C."/>
            <person name="Deal K.R."/>
            <person name="Dubcovsky J."/>
            <person name="McGuire P.E."/>
            <person name="Lux T."/>
            <person name="Spannagl M."/>
            <person name="Mayer K.F.X."/>
            <person name="Baldrich P."/>
            <person name="Meyers B.C."/>
            <person name="Huo N."/>
            <person name="Gu Y.Q."/>
            <person name="Zhou H."/>
            <person name="Devos K.M."/>
            <person name="Bennetzen J.L."/>
            <person name="Unver T."/>
            <person name="Budak H."/>
            <person name="Gulick P.J."/>
            <person name="Galiba G."/>
            <person name="Kalapos B."/>
            <person name="Nelson D.R."/>
            <person name="Li P."/>
            <person name="You F.M."/>
            <person name="Luo M.C."/>
            <person name="Dvorak J."/>
        </authorList>
    </citation>
    <scope>NUCLEOTIDE SEQUENCE [LARGE SCALE GENOMIC DNA]</scope>
    <source>
        <strain evidence="1">cv. AL8/78</strain>
    </source>
</reference>
<evidence type="ECO:0000313" key="2">
    <source>
        <dbReference type="Proteomes" id="UP000015105"/>
    </source>
</evidence>
<dbReference type="AlphaFoldDB" id="A0A452Y9J4"/>
<accession>A0A452Y9J4</accession>
<evidence type="ECO:0000313" key="1">
    <source>
        <dbReference type="EnsemblPlants" id="AET1Gv20343200.2"/>
    </source>
</evidence>
<dbReference type="Gramene" id="AET1Gv20343200.2">
    <property type="protein sequence ID" value="AET1Gv20343200.2"/>
    <property type="gene ID" value="AET1Gv20343200"/>
</dbReference>
<sequence>QPRPNYPRAYIADTLTPSSCNPSRHLLFLSPCCFQRLHPDDRVHDWWGE</sequence>
<proteinExistence type="predicted"/>
<dbReference type="Proteomes" id="UP000015105">
    <property type="component" value="Chromosome 1D"/>
</dbReference>